<dbReference type="GO" id="GO:0005829">
    <property type="term" value="C:cytosol"/>
    <property type="evidence" value="ECO:0007669"/>
    <property type="project" value="TreeGrafter"/>
</dbReference>
<dbReference type="InterPro" id="IPR010997">
    <property type="entry name" value="HRDC-like_sf"/>
</dbReference>
<evidence type="ECO:0000259" key="14">
    <source>
        <dbReference type="PROSITE" id="PS51217"/>
    </source>
</evidence>
<keyword evidence="5 10" id="KW-0067">ATP-binding</keyword>
<evidence type="ECO:0000313" key="16">
    <source>
        <dbReference type="Proteomes" id="UP001224674"/>
    </source>
</evidence>
<dbReference type="InterPro" id="IPR002121">
    <property type="entry name" value="HRDC_dom"/>
</dbReference>
<dbReference type="Proteomes" id="UP001224674">
    <property type="component" value="Chromosome"/>
</dbReference>
<dbReference type="GO" id="GO:0033202">
    <property type="term" value="C:DNA helicase complex"/>
    <property type="evidence" value="ECO:0007669"/>
    <property type="project" value="TreeGrafter"/>
</dbReference>
<dbReference type="GO" id="GO:0043138">
    <property type="term" value="F:3'-5' DNA helicase activity"/>
    <property type="evidence" value="ECO:0007669"/>
    <property type="project" value="UniProtKB-EC"/>
</dbReference>
<dbReference type="SMART" id="SM00341">
    <property type="entry name" value="HRDC"/>
    <property type="match status" value="1"/>
</dbReference>
<protein>
    <recommendedName>
        <fullName evidence="8">DNA 3'-5' helicase</fullName>
        <ecNumber evidence="8">5.6.2.4</ecNumber>
    </recommendedName>
</protein>
<evidence type="ECO:0000259" key="12">
    <source>
        <dbReference type="PROSITE" id="PS50967"/>
    </source>
</evidence>
<keyword evidence="6" id="KW-0413">Isomerase</keyword>
<feature type="compositionally biased region" description="Polar residues" evidence="11">
    <location>
        <begin position="583"/>
        <end position="605"/>
    </location>
</feature>
<evidence type="ECO:0000256" key="7">
    <source>
        <dbReference type="ARBA" id="ARBA00034617"/>
    </source>
</evidence>
<feature type="region of interest" description="Disordered" evidence="11">
    <location>
        <begin position="583"/>
        <end position="617"/>
    </location>
</feature>
<dbReference type="Gene3D" id="1.10.150.80">
    <property type="entry name" value="HRDC domain"/>
    <property type="match status" value="1"/>
</dbReference>
<feature type="domain" description="UvrD-like helicase C-terminal" evidence="14">
    <location>
        <begin position="290"/>
        <end position="551"/>
    </location>
</feature>
<comment type="catalytic activity">
    <reaction evidence="9">
        <text>ATP + H2O = ADP + phosphate + H(+)</text>
        <dbReference type="Rhea" id="RHEA:13065"/>
        <dbReference type="ChEBI" id="CHEBI:15377"/>
        <dbReference type="ChEBI" id="CHEBI:15378"/>
        <dbReference type="ChEBI" id="CHEBI:30616"/>
        <dbReference type="ChEBI" id="CHEBI:43474"/>
        <dbReference type="ChEBI" id="CHEBI:456216"/>
        <dbReference type="EC" id="5.6.2.4"/>
    </reaction>
</comment>
<dbReference type="GO" id="GO:0005524">
    <property type="term" value="F:ATP binding"/>
    <property type="evidence" value="ECO:0007669"/>
    <property type="project" value="UniProtKB-UniRule"/>
</dbReference>
<keyword evidence="16" id="KW-1185">Reference proteome</keyword>
<evidence type="ECO:0000313" key="15">
    <source>
        <dbReference type="EMBL" id="WGH93276.1"/>
    </source>
</evidence>
<evidence type="ECO:0000256" key="2">
    <source>
        <dbReference type="ARBA" id="ARBA00022741"/>
    </source>
</evidence>
<reference evidence="15 16" key="1">
    <citation type="submission" date="2023-03" db="EMBL/GenBank/DDBJ databases">
        <title>Complete genome sequences of several Auritidibacter ignavus strains isolated from ear infections.</title>
        <authorList>
            <person name="Baehr T."/>
            <person name="Baumhoegger A.M."/>
        </authorList>
    </citation>
    <scope>NUCLEOTIDE SEQUENCE [LARGE SCALE GENOMIC DNA]</scope>
    <source>
        <strain evidence="15 16">BABAE-6</strain>
    </source>
</reference>
<dbReference type="Gene3D" id="1.10.10.160">
    <property type="match status" value="1"/>
</dbReference>
<dbReference type="InterPro" id="IPR044876">
    <property type="entry name" value="HRDC_dom_sf"/>
</dbReference>
<dbReference type="PANTHER" id="PTHR11070:SF69">
    <property type="entry name" value="ATP-DEPENDENT DNA HELICASE UVRD2"/>
    <property type="match status" value="1"/>
</dbReference>
<name>A0AAJ6AH27_9MICC</name>
<dbReference type="InterPro" id="IPR027417">
    <property type="entry name" value="P-loop_NTPase"/>
</dbReference>
<dbReference type="EMBL" id="CP122566">
    <property type="protein sequence ID" value="WGH93276.1"/>
    <property type="molecule type" value="Genomic_DNA"/>
</dbReference>
<evidence type="ECO:0000256" key="5">
    <source>
        <dbReference type="ARBA" id="ARBA00022840"/>
    </source>
</evidence>
<dbReference type="RefSeq" id="WP_110123423.1">
    <property type="nucleotide sequence ID" value="NZ_CP122563.1"/>
</dbReference>
<dbReference type="InterPro" id="IPR014016">
    <property type="entry name" value="UvrD-like_ATP-bd"/>
</dbReference>
<dbReference type="PROSITE" id="PS51217">
    <property type="entry name" value="UVRD_HELICASE_CTER"/>
    <property type="match status" value="1"/>
</dbReference>
<feature type="binding site" evidence="10">
    <location>
        <begin position="30"/>
        <end position="37"/>
    </location>
    <ligand>
        <name>ATP</name>
        <dbReference type="ChEBI" id="CHEBI:30616"/>
    </ligand>
</feature>
<dbReference type="AlphaFoldDB" id="A0AAJ6AH27"/>
<evidence type="ECO:0000256" key="1">
    <source>
        <dbReference type="ARBA" id="ARBA00009922"/>
    </source>
</evidence>
<comment type="catalytic activity">
    <reaction evidence="7">
        <text>Couples ATP hydrolysis with the unwinding of duplex DNA by translocating in the 3'-5' direction.</text>
        <dbReference type="EC" id="5.6.2.4"/>
    </reaction>
</comment>
<feature type="domain" description="HRDC" evidence="12">
    <location>
        <begin position="645"/>
        <end position="725"/>
    </location>
</feature>
<accession>A0AAJ6AH27</accession>
<evidence type="ECO:0000256" key="9">
    <source>
        <dbReference type="ARBA" id="ARBA00048988"/>
    </source>
</evidence>
<evidence type="ECO:0000256" key="4">
    <source>
        <dbReference type="ARBA" id="ARBA00022806"/>
    </source>
</evidence>
<evidence type="ECO:0000256" key="10">
    <source>
        <dbReference type="PROSITE-ProRule" id="PRU00560"/>
    </source>
</evidence>
<dbReference type="Pfam" id="PF00580">
    <property type="entry name" value="UvrD-helicase"/>
    <property type="match status" value="1"/>
</dbReference>
<comment type="similarity">
    <text evidence="1">Belongs to the helicase family. UvrD subfamily.</text>
</comment>
<dbReference type="PANTHER" id="PTHR11070">
    <property type="entry name" value="UVRD / RECB / PCRA DNA HELICASE FAMILY MEMBER"/>
    <property type="match status" value="1"/>
</dbReference>
<dbReference type="SUPFAM" id="SSF47819">
    <property type="entry name" value="HRDC-like"/>
    <property type="match status" value="1"/>
</dbReference>
<keyword evidence="2 10" id="KW-0547">Nucleotide-binding</keyword>
<gene>
    <name evidence="15" type="ORF">QDX21_00185</name>
</gene>
<sequence>MSLPEEILEGLDVEQRRAATALHGPVCILAGAGTGKTRAITHRIAYGVATGAYSPFHTLALTFTSKAAAEMRARLRVLGAGGVQARTFHAAALKQLSYFWPQAIGGPMFGLLEHKIRLIIDAANRLRMSTDRATVRDLAGEIEWAKISMLTPETYQHQAGHRPLPSGWDPLLFSRLFQAYEDLKADQRLMDFHDVLLLMVGILESEPAIAAEVRRQYRVFIVDEYQDVSPLQQRLLEAWLGDSHELCVVGDASQTIYSFTGATSRFLLEFTTTYPQAQRIELIRDYRSTPHIVALANRLLEQRTQQGQQAGGRMPRWPRPLELVSQRDNGPAPVFWECEDEQTEADQIASHIHQQITDGKLPENIAVLFRTNAQSVHFEQALTRHSVPYQLRGAEGFFQRTEVREAVLQLRSAAQASPAVRGEQVVELMEAILTSLGYSTDPPQATGAVRQKWESLDALITLGRRMLDDHGAQLSLDQVVQELQHRDTDEHPPTVSGVTLASLHSAKGLEWDAVYLAGLTEGMVPIGFAQTQSEIDEERRLFYVGITRARNEIFFSWPRHRNGRTGNKSKPSRFLSALIPQASSTQTIPSPHTGVSASNQAQRSSPGDFHGKRRGRSQVAQCRVCGQPLETPVARKLGRCQNCPATYDQHLLDTLKEWRSTTAKSEKLPAMMVFTDATLVAIAEKVPQTASALRQVPGIGDAKLSKYGDAVLHLVSSAPREEDQNG</sequence>
<dbReference type="CDD" id="cd17932">
    <property type="entry name" value="DEXQc_UvrD"/>
    <property type="match status" value="1"/>
</dbReference>
<keyword evidence="4 10" id="KW-0347">Helicase</keyword>
<dbReference type="SUPFAM" id="SSF52540">
    <property type="entry name" value="P-loop containing nucleoside triphosphate hydrolases"/>
    <property type="match status" value="1"/>
</dbReference>
<dbReference type="GO" id="GO:0000725">
    <property type="term" value="P:recombinational repair"/>
    <property type="evidence" value="ECO:0007669"/>
    <property type="project" value="TreeGrafter"/>
</dbReference>
<dbReference type="InterPro" id="IPR013986">
    <property type="entry name" value="DExx_box_DNA_helicase_dom_sf"/>
</dbReference>
<feature type="domain" description="UvrD-like helicase ATP-binding" evidence="13">
    <location>
        <begin position="9"/>
        <end position="289"/>
    </location>
</feature>
<dbReference type="InterPro" id="IPR000212">
    <property type="entry name" value="DNA_helicase_UvrD/REP"/>
</dbReference>
<evidence type="ECO:0000256" key="8">
    <source>
        <dbReference type="ARBA" id="ARBA00034808"/>
    </source>
</evidence>
<dbReference type="Pfam" id="PF00570">
    <property type="entry name" value="HRDC"/>
    <property type="match status" value="1"/>
</dbReference>
<evidence type="ECO:0000256" key="6">
    <source>
        <dbReference type="ARBA" id="ARBA00023235"/>
    </source>
</evidence>
<dbReference type="PROSITE" id="PS50967">
    <property type="entry name" value="HRDC"/>
    <property type="match status" value="1"/>
</dbReference>
<dbReference type="GeneID" id="83694464"/>
<dbReference type="GO" id="GO:0016787">
    <property type="term" value="F:hydrolase activity"/>
    <property type="evidence" value="ECO:0007669"/>
    <property type="project" value="UniProtKB-UniRule"/>
</dbReference>
<evidence type="ECO:0000256" key="3">
    <source>
        <dbReference type="ARBA" id="ARBA00022801"/>
    </source>
</evidence>
<dbReference type="InterPro" id="IPR014017">
    <property type="entry name" value="DNA_helicase_UvrD-like_C"/>
</dbReference>
<proteinExistence type="inferred from homology"/>
<dbReference type="Gene3D" id="3.40.50.300">
    <property type="entry name" value="P-loop containing nucleotide triphosphate hydrolases"/>
    <property type="match status" value="3"/>
</dbReference>
<organism evidence="15 16">
    <name type="scientific">Auritidibacter ignavus</name>
    <dbReference type="NCBI Taxonomy" id="678932"/>
    <lineage>
        <taxon>Bacteria</taxon>
        <taxon>Bacillati</taxon>
        <taxon>Actinomycetota</taxon>
        <taxon>Actinomycetes</taxon>
        <taxon>Micrococcales</taxon>
        <taxon>Micrococcaceae</taxon>
        <taxon>Auritidibacter</taxon>
    </lineage>
</organism>
<dbReference type="EC" id="5.6.2.4" evidence="8"/>
<dbReference type="GO" id="GO:0003677">
    <property type="term" value="F:DNA binding"/>
    <property type="evidence" value="ECO:0007669"/>
    <property type="project" value="InterPro"/>
</dbReference>
<evidence type="ECO:0000256" key="11">
    <source>
        <dbReference type="SAM" id="MobiDB-lite"/>
    </source>
</evidence>
<dbReference type="Gene3D" id="1.10.486.10">
    <property type="entry name" value="PCRA, domain 4"/>
    <property type="match status" value="2"/>
</dbReference>
<keyword evidence="3 10" id="KW-0378">Hydrolase</keyword>
<dbReference type="Pfam" id="PF13361">
    <property type="entry name" value="UvrD_C"/>
    <property type="match status" value="2"/>
</dbReference>
<dbReference type="PROSITE" id="PS51198">
    <property type="entry name" value="UVRD_HELICASE_ATP_BIND"/>
    <property type="match status" value="1"/>
</dbReference>
<evidence type="ECO:0000259" key="13">
    <source>
        <dbReference type="PROSITE" id="PS51198"/>
    </source>
</evidence>
<dbReference type="CDD" id="cd18807">
    <property type="entry name" value="SF1_C_UvrD"/>
    <property type="match status" value="1"/>
</dbReference>